<keyword evidence="10" id="KW-0472">Membrane</keyword>
<dbReference type="GO" id="GO:0016020">
    <property type="term" value="C:membrane"/>
    <property type="evidence" value="ECO:0007669"/>
    <property type="project" value="UniProtKB-SubCell"/>
</dbReference>
<dbReference type="GO" id="GO:0005524">
    <property type="term" value="F:ATP binding"/>
    <property type="evidence" value="ECO:0007669"/>
    <property type="project" value="UniProtKB-KW"/>
</dbReference>
<dbReference type="FunFam" id="1.10.287.130:FF:000038">
    <property type="entry name" value="Sensory transduction histidine kinase"/>
    <property type="match status" value="1"/>
</dbReference>
<feature type="coiled-coil region" evidence="13">
    <location>
        <begin position="38"/>
        <end position="65"/>
    </location>
</feature>
<dbReference type="Gene3D" id="3.30.565.10">
    <property type="entry name" value="Histidine kinase-like ATPase, C-terminal domain"/>
    <property type="match status" value="1"/>
</dbReference>
<reference evidence="16" key="1">
    <citation type="journal article" date="2015" name="PeerJ">
        <title>First genomic representation of candidate bacterial phylum KSB3 points to enhanced environmental sensing as a trigger of wastewater bulking.</title>
        <authorList>
            <person name="Sekiguchi Y."/>
            <person name="Ohashi A."/>
            <person name="Parks D.H."/>
            <person name="Yamauchi T."/>
            <person name="Tyson G.W."/>
            <person name="Hugenholtz P."/>
        </authorList>
    </citation>
    <scope>NUCLEOTIDE SEQUENCE [LARGE SCALE GENOMIC DNA]</scope>
</reference>
<keyword evidence="5" id="KW-0808">Transferase</keyword>
<dbReference type="PROSITE" id="PS50110">
    <property type="entry name" value="RESPONSE_REGULATORY"/>
    <property type="match status" value="2"/>
</dbReference>
<sequence length="521" mass="57298">MSETFDKVKAFSIGGVDYITKPIEPQEVLARLHTHLTLQAAQRQLQAQNLELQRAKEAAEAANHAKSVFLANMSHELRTPLNGILGYAHIFSHYASLPEELQNGVTTIERSGQHLLAMINDILDLAKVEAGKLEVHPAQMYLSSLLADVQAMIEVKAKQKGLRFQLMRENGLPEYVEGDEHRIRQILLNLLGNAVKFTDHGSVTLRVERGDRETCERASLRFLIEDTGVGIVPEDISKLFTPFQQVGGAMRRAEGTGLGLAISRNLAMLMGGTLTVTSTVGVGSVFCFDVSLPILPIEDDQAFMPHIIVGVKDPVPTILVADDIADSRRMLAQLLACWGCRVLEAENGLDALQQAEKEHPTAIITDLRMPEMDGATLIQSLRQNPDLKNTFIIASSASVYTDDQQRNQHIGSDAFLLKPIDIDALSELLQTSGVANWRYLEDASPSAPSNSVENLLPISDLKSLYDLAAVGDVVELRDYLARLAQAEPAFMPVVNQLQTLAQCFQLGNIQLILSEMIEQHT</sequence>
<dbReference type="EMBL" id="DF820455">
    <property type="protein sequence ID" value="GAK50102.1"/>
    <property type="molecule type" value="Genomic_DNA"/>
</dbReference>
<dbReference type="Pfam" id="PF02518">
    <property type="entry name" value="HATPase_c"/>
    <property type="match status" value="1"/>
</dbReference>
<evidence type="ECO:0000256" key="6">
    <source>
        <dbReference type="ARBA" id="ARBA00022741"/>
    </source>
</evidence>
<dbReference type="SMART" id="SM00388">
    <property type="entry name" value="HisKA"/>
    <property type="match status" value="1"/>
</dbReference>
<evidence type="ECO:0000256" key="12">
    <source>
        <dbReference type="PROSITE-ProRule" id="PRU00169"/>
    </source>
</evidence>
<keyword evidence="8" id="KW-0067">ATP-binding</keyword>
<evidence type="ECO:0000256" key="9">
    <source>
        <dbReference type="ARBA" id="ARBA00023012"/>
    </source>
</evidence>
<dbReference type="Proteomes" id="UP000030700">
    <property type="component" value="Unassembled WGS sequence"/>
</dbReference>
<keyword evidence="13" id="KW-0175">Coiled coil</keyword>
<keyword evidence="17" id="KW-1185">Reference proteome</keyword>
<proteinExistence type="predicted"/>
<dbReference type="HOGENOM" id="CLU_000445_114_15_0"/>
<dbReference type="FunFam" id="3.30.565.10:FF:000010">
    <property type="entry name" value="Sensor histidine kinase RcsC"/>
    <property type="match status" value="1"/>
</dbReference>
<evidence type="ECO:0000256" key="1">
    <source>
        <dbReference type="ARBA" id="ARBA00000085"/>
    </source>
</evidence>
<evidence type="ECO:0000256" key="11">
    <source>
        <dbReference type="ARBA" id="ARBA00023306"/>
    </source>
</evidence>
<keyword evidence="7" id="KW-0418">Kinase</keyword>
<evidence type="ECO:0000256" key="10">
    <source>
        <dbReference type="ARBA" id="ARBA00023136"/>
    </source>
</evidence>
<dbReference type="GO" id="GO:0000155">
    <property type="term" value="F:phosphorelay sensor kinase activity"/>
    <property type="evidence" value="ECO:0007669"/>
    <property type="project" value="InterPro"/>
</dbReference>
<dbReference type="EC" id="2.7.13.3" evidence="3"/>
<dbReference type="PANTHER" id="PTHR45339:SF1">
    <property type="entry name" value="HYBRID SIGNAL TRANSDUCTION HISTIDINE KINASE J"/>
    <property type="match status" value="1"/>
</dbReference>
<dbReference type="InterPro" id="IPR011006">
    <property type="entry name" value="CheY-like_superfamily"/>
</dbReference>
<dbReference type="PROSITE" id="PS50109">
    <property type="entry name" value="HIS_KIN"/>
    <property type="match status" value="1"/>
</dbReference>
<dbReference type="SUPFAM" id="SSF55874">
    <property type="entry name" value="ATPase domain of HSP90 chaperone/DNA topoisomerase II/histidine kinase"/>
    <property type="match status" value="1"/>
</dbReference>
<dbReference type="InterPro" id="IPR001789">
    <property type="entry name" value="Sig_transdc_resp-reg_receiver"/>
</dbReference>
<dbReference type="SUPFAM" id="SSF47384">
    <property type="entry name" value="Homodimeric domain of signal transducing histidine kinase"/>
    <property type="match status" value="1"/>
</dbReference>
<feature type="domain" description="Response regulatory" evidence="15">
    <location>
        <begin position="1"/>
        <end position="36"/>
    </location>
</feature>
<dbReference type="Gene3D" id="3.40.50.2300">
    <property type="match status" value="1"/>
</dbReference>
<keyword evidence="11" id="KW-0131">Cell cycle</keyword>
<gene>
    <name evidence="16" type="ORF">U14_01328</name>
</gene>
<dbReference type="STRING" id="1499966.U14_01328"/>
<dbReference type="InterPro" id="IPR036890">
    <property type="entry name" value="HATPase_C_sf"/>
</dbReference>
<comment type="subcellular location">
    <subcellularLocation>
        <location evidence="2">Membrane</location>
    </subcellularLocation>
</comment>
<evidence type="ECO:0000313" key="16">
    <source>
        <dbReference type="EMBL" id="GAK50102.1"/>
    </source>
</evidence>
<dbReference type="InterPro" id="IPR003594">
    <property type="entry name" value="HATPase_dom"/>
</dbReference>
<keyword evidence="6" id="KW-0547">Nucleotide-binding</keyword>
<feature type="modified residue" description="4-aspartylphosphate" evidence="12">
    <location>
        <position position="366"/>
    </location>
</feature>
<keyword evidence="9" id="KW-0902">Two-component regulatory system</keyword>
<dbReference type="InterPro" id="IPR005467">
    <property type="entry name" value="His_kinase_dom"/>
</dbReference>
<evidence type="ECO:0000256" key="7">
    <source>
        <dbReference type="ARBA" id="ARBA00022777"/>
    </source>
</evidence>
<dbReference type="PANTHER" id="PTHR45339">
    <property type="entry name" value="HYBRID SIGNAL TRANSDUCTION HISTIDINE KINASE J"/>
    <property type="match status" value="1"/>
</dbReference>
<dbReference type="SMART" id="SM00448">
    <property type="entry name" value="REC"/>
    <property type="match status" value="1"/>
</dbReference>
<feature type="domain" description="Response regulatory" evidence="15">
    <location>
        <begin position="317"/>
        <end position="433"/>
    </location>
</feature>
<dbReference type="PRINTS" id="PR00344">
    <property type="entry name" value="BCTRLSENSOR"/>
</dbReference>
<evidence type="ECO:0000259" key="15">
    <source>
        <dbReference type="PROSITE" id="PS50110"/>
    </source>
</evidence>
<evidence type="ECO:0000256" key="8">
    <source>
        <dbReference type="ARBA" id="ARBA00022840"/>
    </source>
</evidence>
<dbReference type="CDD" id="cd16922">
    <property type="entry name" value="HATPase_EvgS-ArcB-TorS-like"/>
    <property type="match status" value="1"/>
</dbReference>
<dbReference type="SUPFAM" id="SSF52172">
    <property type="entry name" value="CheY-like"/>
    <property type="match status" value="2"/>
</dbReference>
<evidence type="ECO:0000256" key="4">
    <source>
        <dbReference type="ARBA" id="ARBA00022553"/>
    </source>
</evidence>
<dbReference type="InterPro" id="IPR036097">
    <property type="entry name" value="HisK_dim/P_sf"/>
</dbReference>
<dbReference type="InterPro" id="IPR004358">
    <property type="entry name" value="Sig_transdc_His_kin-like_C"/>
</dbReference>
<evidence type="ECO:0000256" key="2">
    <source>
        <dbReference type="ARBA" id="ARBA00004370"/>
    </source>
</evidence>
<evidence type="ECO:0000313" key="17">
    <source>
        <dbReference type="Proteomes" id="UP000030700"/>
    </source>
</evidence>
<evidence type="ECO:0000256" key="3">
    <source>
        <dbReference type="ARBA" id="ARBA00012438"/>
    </source>
</evidence>
<dbReference type="Pfam" id="PF00512">
    <property type="entry name" value="HisKA"/>
    <property type="match status" value="1"/>
</dbReference>
<evidence type="ECO:0000259" key="14">
    <source>
        <dbReference type="PROSITE" id="PS50109"/>
    </source>
</evidence>
<dbReference type="SMART" id="SM00387">
    <property type="entry name" value="HATPase_c"/>
    <property type="match status" value="1"/>
</dbReference>
<dbReference type="Gene3D" id="6.10.250.690">
    <property type="match status" value="1"/>
</dbReference>
<dbReference type="Pfam" id="PF00072">
    <property type="entry name" value="Response_reg"/>
    <property type="match status" value="1"/>
</dbReference>
<dbReference type="Gene3D" id="1.10.287.130">
    <property type="match status" value="1"/>
</dbReference>
<comment type="caution">
    <text evidence="12">Lacks conserved residue(s) required for the propagation of feature annotation.</text>
</comment>
<accession>A0A0S6VXV6</accession>
<dbReference type="AlphaFoldDB" id="A0A0S6VXV6"/>
<name>A0A0S6VXV6_9BACT</name>
<comment type="catalytic activity">
    <reaction evidence="1">
        <text>ATP + protein L-histidine = ADP + protein N-phospho-L-histidine.</text>
        <dbReference type="EC" id="2.7.13.3"/>
    </reaction>
</comment>
<organism evidence="16">
    <name type="scientific">Candidatus Moduliflexus flocculans</name>
    <dbReference type="NCBI Taxonomy" id="1499966"/>
    <lineage>
        <taxon>Bacteria</taxon>
        <taxon>Candidatus Moduliflexota</taxon>
        <taxon>Candidatus Moduliflexia</taxon>
        <taxon>Candidatus Moduliflexales</taxon>
        <taxon>Candidatus Moduliflexaceae</taxon>
    </lineage>
</organism>
<dbReference type="InterPro" id="IPR003661">
    <property type="entry name" value="HisK_dim/P_dom"/>
</dbReference>
<keyword evidence="4 12" id="KW-0597">Phosphoprotein</keyword>
<evidence type="ECO:0000256" key="5">
    <source>
        <dbReference type="ARBA" id="ARBA00022679"/>
    </source>
</evidence>
<evidence type="ECO:0000256" key="13">
    <source>
        <dbReference type="SAM" id="Coils"/>
    </source>
</evidence>
<feature type="domain" description="Histidine kinase" evidence="14">
    <location>
        <begin position="72"/>
        <end position="294"/>
    </location>
</feature>
<dbReference type="CDD" id="cd00082">
    <property type="entry name" value="HisKA"/>
    <property type="match status" value="1"/>
</dbReference>
<protein>
    <recommendedName>
        <fullName evidence="3">histidine kinase</fullName>
        <ecNumber evidence="3">2.7.13.3</ecNumber>
    </recommendedName>
</protein>